<dbReference type="RefSeq" id="WP_129425739.1">
    <property type="nucleotide sequence ID" value="NZ_SDPW01000001.1"/>
</dbReference>
<evidence type="ECO:0000313" key="2">
    <source>
        <dbReference type="Proteomes" id="UP000293345"/>
    </source>
</evidence>
<evidence type="ECO:0000313" key="1">
    <source>
        <dbReference type="EMBL" id="RXZ54901.1"/>
    </source>
</evidence>
<keyword evidence="2" id="KW-1185">Reference proteome</keyword>
<comment type="caution">
    <text evidence="1">The sequence shown here is derived from an EMBL/GenBank/DDBJ whole genome shotgun (WGS) entry which is preliminary data.</text>
</comment>
<dbReference type="OrthoDB" id="5149997at2"/>
<organism evidence="1 2">
    <name type="scientific">Senegalimassilia faecalis</name>
    <dbReference type="NCBI Taxonomy" id="2509433"/>
    <lineage>
        <taxon>Bacteria</taxon>
        <taxon>Bacillati</taxon>
        <taxon>Actinomycetota</taxon>
        <taxon>Coriobacteriia</taxon>
        <taxon>Coriobacteriales</taxon>
        <taxon>Coriobacteriaceae</taxon>
        <taxon>Senegalimassilia</taxon>
    </lineage>
</organism>
<dbReference type="Proteomes" id="UP000293345">
    <property type="component" value="Unassembled WGS sequence"/>
</dbReference>
<gene>
    <name evidence="1" type="ORF">ET524_10715</name>
</gene>
<name>A0A4Q2K455_9ACTN</name>
<sequence>MCAYCGKTIPKGTPHIIKESGFWMGEFWKRYSCRDCQPYISEFWGWQGCESESLEADFDEFMRENHYEEWVTDDDD</sequence>
<reference evidence="1 2" key="1">
    <citation type="submission" date="2019-01" db="EMBL/GenBank/DDBJ databases">
        <title>Senegalimassilia sp. nov. KGMB04484 isolated human feces.</title>
        <authorList>
            <person name="Han K.-I."/>
            <person name="Kim J.-S."/>
            <person name="Lee K.C."/>
            <person name="Suh M.K."/>
            <person name="Eom M.K."/>
            <person name="Lee J.H."/>
            <person name="Park S.-H."/>
            <person name="Kang S.W."/>
            <person name="Park J.-E."/>
            <person name="Oh B.S."/>
            <person name="Yu S.Y."/>
            <person name="Choi S.-H."/>
            <person name="Lee D.H."/>
            <person name="Yoon H."/>
            <person name="Kim B.-Y."/>
            <person name="Lee J.H."/>
            <person name="Lee J.-S."/>
        </authorList>
    </citation>
    <scope>NUCLEOTIDE SEQUENCE [LARGE SCALE GENOMIC DNA]</scope>
    <source>
        <strain evidence="1 2">KGMB04484</strain>
    </source>
</reference>
<dbReference type="AlphaFoldDB" id="A0A4Q2K455"/>
<dbReference type="EMBL" id="SDPW01000001">
    <property type="protein sequence ID" value="RXZ54901.1"/>
    <property type="molecule type" value="Genomic_DNA"/>
</dbReference>
<protein>
    <submittedName>
        <fullName evidence="1">Uncharacterized protein</fullName>
    </submittedName>
</protein>
<proteinExistence type="predicted"/>
<accession>A0A4Q2K455</accession>